<sequence length="606" mass="65357">MSRPDATAGPRKRGRLRKSLDVVPPPEEELAPVAKRTRRVAEPEPIPEPEPPVAAPEAPMPKKRGSSGKNAENDPEHGQPTADPRPRKRIKPSATTNQATEVAVRESDPSSKQQASSDNPQQKAQKRTRAVADKGRDEPETSVRRSTRERRSADDQPWWAPNTSEASPDASRKGGQGSNGSSKNLGRDRSSLGDVAVTQAQNQFPAQPRGPQRKTKTTEPALVTSAEPSSTSSGAAKVSKKTPETVAEKKRRPGRPSLSDPSLASGPAEKDTSQQRRRGAGSNAIEENGDPDAQTRRRSANGKGKADPSRDQEAGPATRVTAAPKFRQLTSRTRQIPRSTISAKWTTLDQPSIAAVNSIISDASRPVLLQLRGRENRQEQAQTILGLFTSRLHRKLVKGFPFPPPTLPWGGGGGGGGGRNSNAAGTGGGGGGHEPELDFERTVHAIQAAEKTLDPLLHSVALLTTEKEREEAALEREYKALRALETNAKTEARGWRDRAKRDHVLAPERQRVLDDEGAPAREPDEALEMVVKKAEDSLGSGVFKDIGEDAELLALSKQISNHMESMKGNLQQIDGIIPAIAKSKAALQGVLQQHLDPQQYDRVVLG</sequence>
<accession>A0AAE0K713</accession>
<feature type="compositionally biased region" description="Basic and acidic residues" evidence="2">
    <location>
        <begin position="304"/>
        <end position="313"/>
    </location>
</feature>
<evidence type="ECO:0000256" key="2">
    <source>
        <dbReference type="SAM" id="MobiDB-lite"/>
    </source>
</evidence>
<feature type="region of interest" description="Disordered" evidence="2">
    <location>
        <begin position="403"/>
        <end position="436"/>
    </location>
</feature>
<reference evidence="3" key="2">
    <citation type="submission" date="2023-06" db="EMBL/GenBank/DDBJ databases">
        <authorList>
            <consortium name="Lawrence Berkeley National Laboratory"/>
            <person name="Haridas S."/>
            <person name="Hensen N."/>
            <person name="Bonometti L."/>
            <person name="Westerberg I."/>
            <person name="Brannstrom I.O."/>
            <person name="Guillou S."/>
            <person name="Cros-Aarteil S."/>
            <person name="Calhoun S."/>
            <person name="Kuo A."/>
            <person name="Mondo S."/>
            <person name="Pangilinan J."/>
            <person name="Riley R."/>
            <person name="Labutti K."/>
            <person name="Andreopoulos B."/>
            <person name="Lipzen A."/>
            <person name="Chen C."/>
            <person name="Yanf M."/>
            <person name="Daum C."/>
            <person name="Ng V."/>
            <person name="Clum A."/>
            <person name="Steindorff A."/>
            <person name="Ohm R."/>
            <person name="Martin F."/>
            <person name="Silar P."/>
            <person name="Natvig D."/>
            <person name="Lalanne C."/>
            <person name="Gautier V."/>
            <person name="Ament-Velasquez S.L."/>
            <person name="Kruys A."/>
            <person name="Hutchinson M.I."/>
            <person name="Powell A.J."/>
            <person name="Barry K."/>
            <person name="Miller A.N."/>
            <person name="Grigoriev I.V."/>
            <person name="Debuchy R."/>
            <person name="Gladieux P."/>
            <person name="Thoren M.H."/>
            <person name="Johannesson H."/>
        </authorList>
    </citation>
    <scope>NUCLEOTIDE SEQUENCE</scope>
    <source>
        <strain evidence="3">CBS 958.72</strain>
    </source>
</reference>
<evidence type="ECO:0000256" key="1">
    <source>
        <dbReference type="SAM" id="Coils"/>
    </source>
</evidence>
<feature type="coiled-coil region" evidence="1">
    <location>
        <begin position="464"/>
        <end position="491"/>
    </location>
</feature>
<comment type="caution">
    <text evidence="3">The sequence shown here is derived from an EMBL/GenBank/DDBJ whole genome shotgun (WGS) entry which is preliminary data.</text>
</comment>
<dbReference type="EMBL" id="JAULSN010000005">
    <property type="protein sequence ID" value="KAK3371211.1"/>
    <property type="molecule type" value="Genomic_DNA"/>
</dbReference>
<proteinExistence type="predicted"/>
<feature type="compositionally biased region" description="Polar residues" evidence="2">
    <location>
        <begin position="328"/>
        <end position="337"/>
    </location>
</feature>
<evidence type="ECO:0000313" key="4">
    <source>
        <dbReference type="Proteomes" id="UP001287356"/>
    </source>
</evidence>
<gene>
    <name evidence="3" type="ORF">B0T24DRAFT_650273</name>
</gene>
<keyword evidence="4" id="KW-1185">Reference proteome</keyword>
<feature type="region of interest" description="Disordered" evidence="2">
    <location>
        <begin position="1"/>
        <end position="337"/>
    </location>
</feature>
<dbReference type="Pfam" id="PF13094">
    <property type="entry name" value="CENP-Q"/>
    <property type="match status" value="1"/>
</dbReference>
<reference evidence="3" key="1">
    <citation type="journal article" date="2023" name="Mol. Phylogenet. Evol.">
        <title>Genome-scale phylogeny and comparative genomics of the fungal order Sordariales.</title>
        <authorList>
            <person name="Hensen N."/>
            <person name="Bonometti L."/>
            <person name="Westerberg I."/>
            <person name="Brannstrom I.O."/>
            <person name="Guillou S."/>
            <person name="Cros-Aarteil S."/>
            <person name="Calhoun S."/>
            <person name="Haridas S."/>
            <person name="Kuo A."/>
            <person name="Mondo S."/>
            <person name="Pangilinan J."/>
            <person name="Riley R."/>
            <person name="LaButti K."/>
            <person name="Andreopoulos B."/>
            <person name="Lipzen A."/>
            <person name="Chen C."/>
            <person name="Yan M."/>
            <person name="Daum C."/>
            <person name="Ng V."/>
            <person name="Clum A."/>
            <person name="Steindorff A."/>
            <person name="Ohm R.A."/>
            <person name="Martin F."/>
            <person name="Silar P."/>
            <person name="Natvig D.O."/>
            <person name="Lalanne C."/>
            <person name="Gautier V."/>
            <person name="Ament-Velasquez S.L."/>
            <person name="Kruys A."/>
            <person name="Hutchinson M.I."/>
            <person name="Powell A.J."/>
            <person name="Barry K."/>
            <person name="Miller A.N."/>
            <person name="Grigoriev I.V."/>
            <person name="Debuchy R."/>
            <person name="Gladieux P."/>
            <person name="Hiltunen Thoren M."/>
            <person name="Johannesson H."/>
        </authorList>
    </citation>
    <scope>NUCLEOTIDE SEQUENCE</scope>
    <source>
        <strain evidence="3">CBS 958.72</strain>
    </source>
</reference>
<protein>
    <submittedName>
        <fullName evidence="3">CENP-Q, a CENPA-CAD centromere complex subunit-domain-containing protein</fullName>
    </submittedName>
</protein>
<dbReference type="InterPro" id="IPR025212">
    <property type="entry name" value="CAD_CENP-Q"/>
</dbReference>
<feature type="compositionally biased region" description="Polar residues" evidence="2">
    <location>
        <begin position="110"/>
        <end position="123"/>
    </location>
</feature>
<keyword evidence="1" id="KW-0175">Coiled coil</keyword>
<feature type="compositionally biased region" description="Pro residues" evidence="2">
    <location>
        <begin position="44"/>
        <end position="54"/>
    </location>
</feature>
<dbReference type="AlphaFoldDB" id="A0AAE0K713"/>
<organism evidence="3 4">
    <name type="scientific">Lasiosphaeria ovina</name>
    <dbReference type="NCBI Taxonomy" id="92902"/>
    <lineage>
        <taxon>Eukaryota</taxon>
        <taxon>Fungi</taxon>
        <taxon>Dikarya</taxon>
        <taxon>Ascomycota</taxon>
        <taxon>Pezizomycotina</taxon>
        <taxon>Sordariomycetes</taxon>
        <taxon>Sordariomycetidae</taxon>
        <taxon>Sordariales</taxon>
        <taxon>Lasiosphaeriaceae</taxon>
        <taxon>Lasiosphaeria</taxon>
    </lineage>
</organism>
<feature type="compositionally biased region" description="Basic and acidic residues" evidence="2">
    <location>
        <begin position="130"/>
        <end position="143"/>
    </location>
</feature>
<dbReference type="Proteomes" id="UP001287356">
    <property type="component" value="Unassembled WGS sequence"/>
</dbReference>
<feature type="compositionally biased region" description="Gly residues" evidence="2">
    <location>
        <begin position="409"/>
        <end position="432"/>
    </location>
</feature>
<evidence type="ECO:0000313" key="3">
    <source>
        <dbReference type="EMBL" id="KAK3371211.1"/>
    </source>
</evidence>
<name>A0AAE0K713_9PEZI</name>